<dbReference type="InterPro" id="IPR001223">
    <property type="entry name" value="Glyco_hydro18_cat"/>
</dbReference>
<comment type="catalytic activity">
    <reaction evidence="1">
        <text>Random endo-hydrolysis of N-acetyl-beta-D-glucosaminide (1-&gt;4)-beta-linkages in chitin and chitodextrins.</text>
        <dbReference type="EC" id="3.2.1.14"/>
    </reaction>
</comment>
<dbReference type="SUPFAM" id="SSF54556">
    <property type="entry name" value="Chitinase insertion domain"/>
    <property type="match status" value="1"/>
</dbReference>
<keyword evidence="12" id="KW-1185">Reference proteome</keyword>
<dbReference type="GO" id="GO:0008843">
    <property type="term" value="F:endochitinase activity"/>
    <property type="evidence" value="ECO:0007669"/>
    <property type="project" value="UniProtKB-EC"/>
</dbReference>
<feature type="signal peptide" evidence="9">
    <location>
        <begin position="1"/>
        <end position="20"/>
    </location>
</feature>
<name>A0A0C9YKJ1_9AGAM</name>
<reference evidence="12" key="2">
    <citation type="submission" date="2015-01" db="EMBL/GenBank/DDBJ databases">
        <title>Evolutionary Origins and Diversification of the Mycorrhizal Mutualists.</title>
        <authorList>
            <consortium name="DOE Joint Genome Institute"/>
            <consortium name="Mycorrhizal Genomics Consortium"/>
            <person name="Kohler A."/>
            <person name="Kuo A."/>
            <person name="Nagy L.G."/>
            <person name="Floudas D."/>
            <person name="Copeland A."/>
            <person name="Barry K.W."/>
            <person name="Cichocki N."/>
            <person name="Veneault-Fourrey C."/>
            <person name="LaButti K."/>
            <person name="Lindquist E.A."/>
            <person name="Lipzen A."/>
            <person name="Lundell T."/>
            <person name="Morin E."/>
            <person name="Murat C."/>
            <person name="Riley R."/>
            <person name="Ohm R."/>
            <person name="Sun H."/>
            <person name="Tunlid A."/>
            <person name="Henrissat B."/>
            <person name="Grigoriev I.V."/>
            <person name="Hibbett D.S."/>
            <person name="Martin F."/>
        </authorList>
    </citation>
    <scope>NUCLEOTIDE SEQUENCE [LARGE SCALE GENOMIC DNA]</scope>
    <source>
        <strain evidence="12">441</strain>
    </source>
</reference>
<dbReference type="GO" id="GO:0006032">
    <property type="term" value="P:chitin catabolic process"/>
    <property type="evidence" value="ECO:0007669"/>
    <property type="project" value="UniProtKB-KW"/>
</dbReference>
<evidence type="ECO:0000256" key="6">
    <source>
        <dbReference type="ARBA" id="ARBA00023326"/>
    </source>
</evidence>
<gene>
    <name evidence="11" type="ORF">PISMIDRAFT_15314</name>
</gene>
<keyword evidence="9" id="KW-0732">Signal</keyword>
<keyword evidence="2 7" id="KW-0378">Hydrolase</keyword>
<keyword evidence="5 7" id="KW-0326">Glycosidase</keyword>
<dbReference type="GO" id="GO:0008061">
    <property type="term" value="F:chitin binding"/>
    <property type="evidence" value="ECO:0007669"/>
    <property type="project" value="InterPro"/>
</dbReference>
<dbReference type="PANTHER" id="PTHR11177:SF392">
    <property type="entry name" value="HAP41P"/>
    <property type="match status" value="1"/>
</dbReference>
<accession>A0A0C9YKJ1</accession>
<feature type="domain" description="GH18" evidence="10">
    <location>
        <begin position="31"/>
        <end position="415"/>
    </location>
</feature>
<evidence type="ECO:0000256" key="5">
    <source>
        <dbReference type="ARBA" id="ARBA00023295"/>
    </source>
</evidence>
<dbReference type="InterPro" id="IPR029070">
    <property type="entry name" value="Chitinase_insertion_sf"/>
</dbReference>
<evidence type="ECO:0000256" key="1">
    <source>
        <dbReference type="ARBA" id="ARBA00000822"/>
    </source>
</evidence>
<dbReference type="SMART" id="SM00636">
    <property type="entry name" value="Glyco_18"/>
    <property type="match status" value="1"/>
</dbReference>
<evidence type="ECO:0000256" key="3">
    <source>
        <dbReference type="ARBA" id="ARBA00023024"/>
    </source>
</evidence>
<dbReference type="PROSITE" id="PS51910">
    <property type="entry name" value="GH18_2"/>
    <property type="match status" value="1"/>
</dbReference>
<proteinExistence type="inferred from homology"/>
<evidence type="ECO:0000313" key="11">
    <source>
        <dbReference type="EMBL" id="KIK17186.1"/>
    </source>
</evidence>
<keyword evidence="4" id="KW-0119">Carbohydrate metabolism</keyword>
<dbReference type="OrthoDB" id="73875at2759"/>
<reference evidence="11 12" key="1">
    <citation type="submission" date="2014-04" db="EMBL/GenBank/DDBJ databases">
        <authorList>
            <consortium name="DOE Joint Genome Institute"/>
            <person name="Kuo A."/>
            <person name="Kohler A."/>
            <person name="Costa M.D."/>
            <person name="Nagy L.G."/>
            <person name="Floudas D."/>
            <person name="Copeland A."/>
            <person name="Barry K.W."/>
            <person name="Cichocki N."/>
            <person name="Veneault-Fourrey C."/>
            <person name="LaButti K."/>
            <person name="Lindquist E.A."/>
            <person name="Lipzen A."/>
            <person name="Lundell T."/>
            <person name="Morin E."/>
            <person name="Murat C."/>
            <person name="Sun H."/>
            <person name="Tunlid A."/>
            <person name="Henrissat B."/>
            <person name="Grigoriev I.V."/>
            <person name="Hibbett D.S."/>
            <person name="Martin F."/>
            <person name="Nordberg H.P."/>
            <person name="Cantor M.N."/>
            <person name="Hua S.X."/>
        </authorList>
    </citation>
    <scope>NUCLEOTIDE SEQUENCE [LARGE SCALE GENOMIC DNA]</scope>
    <source>
        <strain evidence="11 12">441</strain>
    </source>
</reference>
<dbReference type="InterPro" id="IPR017853">
    <property type="entry name" value="GH"/>
</dbReference>
<evidence type="ECO:0000256" key="9">
    <source>
        <dbReference type="SAM" id="SignalP"/>
    </source>
</evidence>
<evidence type="ECO:0000313" key="12">
    <source>
        <dbReference type="Proteomes" id="UP000054018"/>
    </source>
</evidence>
<dbReference type="HOGENOM" id="CLU_002833_6_1_1"/>
<dbReference type="SUPFAM" id="SSF51445">
    <property type="entry name" value="(Trans)glycosidases"/>
    <property type="match status" value="1"/>
</dbReference>
<dbReference type="InterPro" id="IPR050314">
    <property type="entry name" value="Glycosyl_Hydrlase_18"/>
</dbReference>
<dbReference type="AlphaFoldDB" id="A0A0C9YKJ1"/>
<protein>
    <submittedName>
        <fullName evidence="11">Glycoside hydrolase family 18 protein</fullName>
    </submittedName>
</protein>
<feature type="chain" id="PRO_5002217615" evidence="9">
    <location>
        <begin position="21"/>
        <end position="415"/>
    </location>
</feature>
<dbReference type="InterPro" id="IPR001579">
    <property type="entry name" value="Glyco_hydro_18_chit_AS"/>
</dbReference>
<dbReference type="Proteomes" id="UP000054018">
    <property type="component" value="Unassembled WGS sequence"/>
</dbReference>
<dbReference type="EMBL" id="KN833836">
    <property type="protein sequence ID" value="KIK17186.1"/>
    <property type="molecule type" value="Genomic_DNA"/>
</dbReference>
<dbReference type="Gene3D" id="3.10.50.10">
    <property type="match status" value="1"/>
</dbReference>
<evidence type="ECO:0000256" key="8">
    <source>
        <dbReference type="RuleBase" id="RU004453"/>
    </source>
</evidence>
<dbReference type="PANTHER" id="PTHR11177">
    <property type="entry name" value="CHITINASE"/>
    <property type="match status" value="1"/>
</dbReference>
<dbReference type="Gene3D" id="3.20.20.80">
    <property type="entry name" value="Glycosidases"/>
    <property type="match status" value="1"/>
</dbReference>
<organism evidence="11 12">
    <name type="scientific">Pisolithus microcarpus 441</name>
    <dbReference type="NCBI Taxonomy" id="765257"/>
    <lineage>
        <taxon>Eukaryota</taxon>
        <taxon>Fungi</taxon>
        <taxon>Dikarya</taxon>
        <taxon>Basidiomycota</taxon>
        <taxon>Agaricomycotina</taxon>
        <taxon>Agaricomycetes</taxon>
        <taxon>Agaricomycetidae</taxon>
        <taxon>Boletales</taxon>
        <taxon>Sclerodermatineae</taxon>
        <taxon>Pisolithaceae</taxon>
        <taxon>Pisolithus</taxon>
    </lineage>
</organism>
<keyword evidence="3" id="KW-0146">Chitin degradation</keyword>
<dbReference type="InterPro" id="IPR011583">
    <property type="entry name" value="Chitinase_II/V-like_cat"/>
</dbReference>
<evidence type="ECO:0000256" key="7">
    <source>
        <dbReference type="RuleBase" id="RU000489"/>
    </source>
</evidence>
<dbReference type="GO" id="GO:0005576">
    <property type="term" value="C:extracellular region"/>
    <property type="evidence" value="ECO:0007669"/>
    <property type="project" value="TreeGrafter"/>
</dbReference>
<evidence type="ECO:0000256" key="2">
    <source>
        <dbReference type="ARBA" id="ARBA00022801"/>
    </source>
</evidence>
<evidence type="ECO:0000259" key="10">
    <source>
        <dbReference type="PROSITE" id="PS51910"/>
    </source>
</evidence>
<keyword evidence="6" id="KW-0624">Polysaccharide degradation</keyword>
<evidence type="ECO:0000256" key="4">
    <source>
        <dbReference type="ARBA" id="ARBA00023277"/>
    </source>
</evidence>
<dbReference type="PROSITE" id="PS01095">
    <property type="entry name" value="GH18_1"/>
    <property type="match status" value="1"/>
</dbReference>
<sequence length="415" mass="44762">MLSFLTPSLLTLLLPLTASALPFRPRAVEDKIAAAFYTGWHAGDVPLTSVSWDKYNTVIYSFALTTPDVRTLSLNGSDASLLPEFVTQAHAHGVSAHISVGGWSGSKYFSSHFQSAENRTAFANTVLGLLNEYELDGVNFDWEFPGVQGIGCNVVNPNDTANYLALLQEFRATVSGKKITVSATTPLLPFRNTNGQPSSDVSEFAKVLDFISIMDYDVNGSWSPRVGPNSPLDDSCAETSYQLGSAASAVKAWHAAGFPLNKTVLAVPSYGRSYYVAPSDAFANNTKDLAPYPPFNKNKCPLGDGWDNSTSVDACGVSQPSGGSWNFRGLVAGGLLGDDGKPVQGIYYRYDNCSKTPYLYNENTQVMISYDDAESYAAKGQFIEELGLYGFVLWEAGGDYDDILLSAIQSTSGFN</sequence>
<comment type="similarity">
    <text evidence="8">Belongs to the glycosyl hydrolase 18 family.</text>
</comment>
<dbReference type="STRING" id="765257.A0A0C9YKJ1"/>
<dbReference type="Pfam" id="PF00704">
    <property type="entry name" value="Glyco_hydro_18"/>
    <property type="match status" value="1"/>
</dbReference>
<dbReference type="GO" id="GO:0000272">
    <property type="term" value="P:polysaccharide catabolic process"/>
    <property type="evidence" value="ECO:0007669"/>
    <property type="project" value="UniProtKB-KW"/>
</dbReference>